<name>A0A914YDK0_9BILA</name>
<dbReference type="GO" id="GO:0030203">
    <property type="term" value="P:glycosaminoglycan metabolic process"/>
    <property type="evidence" value="ECO:0007669"/>
    <property type="project" value="TreeGrafter"/>
</dbReference>
<dbReference type="Proteomes" id="UP000887577">
    <property type="component" value="Unplaced"/>
</dbReference>
<reference evidence="7" key="1">
    <citation type="submission" date="2022-11" db="UniProtKB">
        <authorList>
            <consortium name="WormBaseParasite"/>
        </authorList>
    </citation>
    <scope>IDENTIFICATION</scope>
</reference>
<dbReference type="SUPFAM" id="SSF51445">
    <property type="entry name" value="(Trans)glycosidases"/>
    <property type="match status" value="1"/>
</dbReference>
<evidence type="ECO:0000313" key="6">
    <source>
        <dbReference type="Proteomes" id="UP000887577"/>
    </source>
</evidence>
<evidence type="ECO:0000256" key="1">
    <source>
        <dbReference type="ARBA" id="ARBA00001231"/>
    </source>
</evidence>
<proteinExistence type="inferred from homology"/>
<dbReference type="GO" id="GO:0006689">
    <property type="term" value="P:ganglioside catabolic process"/>
    <property type="evidence" value="ECO:0007669"/>
    <property type="project" value="TreeGrafter"/>
</dbReference>
<evidence type="ECO:0000259" key="5">
    <source>
        <dbReference type="Pfam" id="PF00728"/>
    </source>
</evidence>
<sequence>MNVAPKGSIAHVWEGGTYAQIMKEMDTVTKNGHQAILSSCWYLNYIKYGADWGYIDNDNRRLRGLYYECEPTGFNGTQAQNDLILGGEAMMWGEFVDGTNLTPRLWPRASAVAERLWSDRAQTQSVDAAWPRLHEFRCRMMARGYEVEPPNNPDYCPDFWDPLYPDMET</sequence>
<dbReference type="GO" id="GO:0004563">
    <property type="term" value="F:beta-N-acetylhexosaminidase activity"/>
    <property type="evidence" value="ECO:0007669"/>
    <property type="project" value="UniProtKB-EC"/>
</dbReference>
<dbReference type="PANTHER" id="PTHR22600:SF21">
    <property type="entry name" value="BETA-HEXOSAMINIDASE A"/>
    <property type="match status" value="1"/>
</dbReference>
<accession>A0A914YDK0</accession>
<comment type="catalytic activity">
    <reaction evidence="1">
        <text>Hydrolysis of terminal non-reducing N-acetyl-D-hexosamine residues in N-acetyl-beta-D-hexosaminides.</text>
        <dbReference type="EC" id="3.2.1.52"/>
    </reaction>
</comment>
<dbReference type="GO" id="GO:0005764">
    <property type="term" value="C:lysosome"/>
    <property type="evidence" value="ECO:0007669"/>
    <property type="project" value="TreeGrafter"/>
</dbReference>
<dbReference type="WBParaSite" id="PSU_v2.g17374.t1">
    <property type="protein sequence ID" value="PSU_v2.g17374.t1"/>
    <property type="gene ID" value="PSU_v2.g17374"/>
</dbReference>
<dbReference type="Gene3D" id="3.20.20.80">
    <property type="entry name" value="Glycosidases"/>
    <property type="match status" value="1"/>
</dbReference>
<dbReference type="GO" id="GO:0005975">
    <property type="term" value="P:carbohydrate metabolic process"/>
    <property type="evidence" value="ECO:0007669"/>
    <property type="project" value="InterPro"/>
</dbReference>
<evidence type="ECO:0000256" key="3">
    <source>
        <dbReference type="ARBA" id="ARBA00012663"/>
    </source>
</evidence>
<comment type="similarity">
    <text evidence="2">Belongs to the glycosyl hydrolase 20 family.</text>
</comment>
<feature type="domain" description="Glycoside hydrolase family 20 catalytic" evidence="5">
    <location>
        <begin position="4"/>
        <end position="119"/>
    </location>
</feature>
<dbReference type="InterPro" id="IPR017853">
    <property type="entry name" value="GH"/>
</dbReference>
<dbReference type="InterPro" id="IPR025705">
    <property type="entry name" value="Beta_hexosaminidase_sua/sub"/>
</dbReference>
<dbReference type="PRINTS" id="PR00738">
    <property type="entry name" value="GLHYDRLASE20"/>
</dbReference>
<evidence type="ECO:0000313" key="7">
    <source>
        <dbReference type="WBParaSite" id="PSU_v2.g17374.t1"/>
    </source>
</evidence>
<evidence type="ECO:0000256" key="2">
    <source>
        <dbReference type="ARBA" id="ARBA00006285"/>
    </source>
</evidence>
<dbReference type="EC" id="3.2.1.52" evidence="3"/>
<dbReference type="AlphaFoldDB" id="A0A914YDK0"/>
<protein>
    <recommendedName>
        <fullName evidence="3">beta-N-acetylhexosaminidase</fullName>
        <ecNumber evidence="3">3.2.1.52</ecNumber>
    </recommendedName>
</protein>
<dbReference type="PANTHER" id="PTHR22600">
    <property type="entry name" value="BETA-HEXOSAMINIDASE"/>
    <property type="match status" value="1"/>
</dbReference>
<evidence type="ECO:0000256" key="4">
    <source>
        <dbReference type="ARBA" id="ARBA00022801"/>
    </source>
</evidence>
<dbReference type="Pfam" id="PF00728">
    <property type="entry name" value="Glyco_hydro_20"/>
    <property type="match status" value="1"/>
</dbReference>
<dbReference type="InterPro" id="IPR015883">
    <property type="entry name" value="Glyco_hydro_20_cat"/>
</dbReference>
<dbReference type="GO" id="GO:0016020">
    <property type="term" value="C:membrane"/>
    <property type="evidence" value="ECO:0007669"/>
    <property type="project" value="TreeGrafter"/>
</dbReference>
<organism evidence="6 7">
    <name type="scientific">Panagrolaimus superbus</name>
    <dbReference type="NCBI Taxonomy" id="310955"/>
    <lineage>
        <taxon>Eukaryota</taxon>
        <taxon>Metazoa</taxon>
        <taxon>Ecdysozoa</taxon>
        <taxon>Nematoda</taxon>
        <taxon>Chromadorea</taxon>
        <taxon>Rhabditida</taxon>
        <taxon>Tylenchina</taxon>
        <taxon>Panagrolaimomorpha</taxon>
        <taxon>Panagrolaimoidea</taxon>
        <taxon>Panagrolaimidae</taxon>
        <taxon>Panagrolaimus</taxon>
    </lineage>
</organism>
<keyword evidence="6" id="KW-1185">Reference proteome</keyword>
<keyword evidence="4" id="KW-0378">Hydrolase</keyword>